<proteinExistence type="predicted"/>
<dbReference type="Pfam" id="PF11102">
    <property type="entry name" value="YjbF"/>
    <property type="match status" value="1"/>
</dbReference>
<feature type="chain" id="PRO_5017237740" evidence="1">
    <location>
        <begin position="25"/>
        <end position="220"/>
    </location>
</feature>
<gene>
    <name evidence="2" type="ORF">SAMN05216193_102401</name>
</gene>
<organism evidence="2 3">
    <name type="scientific">Pseudomonas jinjuensis</name>
    <dbReference type="NCBI Taxonomy" id="198616"/>
    <lineage>
        <taxon>Bacteria</taxon>
        <taxon>Pseudomonadati</taxon>
        <taxon>Pseudomonadota</taxon>
        <taxon>Gammaproteobacteria</taxon>
        <taxon>Pseudomonadales</taxon>
        <taxon>Pseudomonadaceae</taxon>
        <taxon>Pseudomonas</taxon>
    </lineage>
</organism>
<dbReference type="STRING" id="198616.SAMN05216193_102401"/>
<dbReference type="EMBL" id="FNIJ01000002">
    <property type="protein sequence ID" value="SDN37654.1"/>
    <property type="molecule type" value="Genomic_DNA"/>
</dbReference>
<dbReference type="AlphaFoldDB" id="A0A1H0AW85"/>
<evidence type="ECO:0000313" key="3">
    <source>
        <dbReference type="Proteomes" id="UP000242957"/>
    </source>
</evidence>
<dbReference type="SUPFAM" id="SSF159270">
    <property type="entry name" value="YmcC-like"/>
    <property type="match status" value="1"/>
</dbReference>
<dbReference type="InterPro" id="IPR021308">
    <property type="entry name" value="GfcB"/>
</dbReference>
<dbReference type="OrthoDB" id="7001949at2"/>
<keyword evidence="3" id="KW-1185">Reference proteome</keyword>
<name>A0A1H0AW85_9PSED</name>
<dbReference type="Gene3D" id="2.40.360.10">
    <property type="entry name" value="YmcC-like"/>
    <property type="match status" value="1"/>
</dbReference>
<keyword evidence="1" id="KW-0732">Signal</keyword>
<accession>A0A1H0AW85</accession>
<reference evidence="3" key="1">
    <citation type="submission" date="2016-10" db="EMBL/GenBank/DDBJ databases">
        <authorList>
            <person name="Varghese N."/>
            <person name="Submissions S."/>
        </authorList>
    </citation>
    <scope>NUCLEOTIDE SEQUENCE [LARGE SCALE GENOMIC DNA]</scope>
    <source>
        <strain evidence="3">JCM 21621</strain>
    </source>
</reference>
<dbReference type="Proteomes" id="UP000242957">
    <property type="component" value="Unassembled WGS sequence"/>
</dbReference>
<sequence>MNILRHAALAAAALSLCACNPLMKASWDTLRAATSGPQPLELTQAQVDAVPYYQIKLQAVPGGEAVMALVRQQGDLQFWVASTRQVLMMRDGLVVRTTGFGSNLAASRLSTDSPFASGLHRVVDGATSRRWVDYADGYQVGIPLQSRFEKKGLEQLDILERSYSLLRVDEHVSAPLIGLDAVNSYWVDPADGFVMASRQQVTPELQVVITQIRPYRSAAQ</sequence>
<evidence type="ECO:0000256" key="1">
    <source>
        <dbReference type="SAM" id="SignalP"/>
    </source>
</evidence>
<feature type="signal peptide" evidence="1">
    <location>
        <begin position="1"/>
        <end position="24"/>
    </location>
</feature>
<dbReference type="RefSeq" id="WP_084315259.1">
    <property type="nucleotide sequence ID" value="NZ_FNIJ01000002.1"/>
</dbReference>
<dbReference type="InterPro" id="IPR023373">
    <property type="entry name" value="YmcC_sf"/>
</dbReference>
<keyword evidence="2" id="KW-0449">Lipoprotein</keyword>
<dbReference type="PROSITE" id="PS51257">
    <property type="entry name" value="PROKAR_LIPOPROTEIN"/>
    <property type="match status" value="1"/>
</dbReference>
<evidence type="ECO:0000313" key="2">
    <source>
        <dbReference type="EMBL" id="SDN37654.1"/>
    </source>
</evidence>
<protein>
    <submittedName>
        <fullName evidence="2">Group 4 capsule polysaccharide lipoprotein gfcB, YjbF</fullName>
    </submittedName>
</protein>